<organism evidence="5 6">
    <name type="scientific">Phocaeicola coprophilus</name>
    <dbReference type="NCBI Taxonomy" id="387090"/>
    <lineage>
        <taxon>Bacteria</taxon>
        <taxon>Pseudomonadati</taxon>
        <taxon>Bacteroidota</taxon>
        <taxon>Bacteroidia</taxon>
        <taxon>Bacteroidales</taxon>
        <taxon>Bacteroidaceae</taxon>
        <taxon>Phocaeicola</taxon>
    </lineage>
</organism>
<name>A0A413SXN0_9BACT</name>
<protein>
    <submittedName>
        <fullName evidence="5">AraC family transcriptional regulator</fullName>
    </submittedName>
</protein>
<dbReference type="RefSeq" id="WP_118400687.1">
    <property type="nucleotide sequence ID" value="NZ_CABJGD010000025.1"/>
</dbReference>
<evidence type="ECO:0000256" key="3">
    <source>
        <dbReference type="ARBA" id="ARBA00023163"/>
    </source>
</evidence>
<proteinExistence type="predicted"/>
<comment type="caution">
    <text evidence="5">The sequence shown here is derived from an EMBL/GenBank/DDBJ whole genome shotgun (WGS) entry which is preliminary data.</text>
</comment>
<dbReference type="InterPro" id="IPR009057">
    <property type="entry name" value="Homeodomain-like_sf"/>
</dbReference>
<dbReference type="EMBL" id="QSFT01000025">
    <property type="protein sequence ID" value="RHA74244.1"/>
    <property type="molecule type" value="Genomic_DNA"/>
</dbReference>
<dbReference type="Gene3D" id="1.10.10.60">
    <property type="entry name" value="Homeodomain-like"/>
    <property type="match status" value="1"/>
</dbReference>
<evidence type="ECO:0000313" key="6">
    <source>
        <dbReference type="Proteomes" id="UP000283855"/>
    </source>
</evidence>
<keyword evidence="3" id="KW-0804">Transcription</keyword>
<dbReference type="PROSITE" id="PS01124">
    <property type="entry name" value="HTH_ARAC_FAMILY_2"/>
    <property type="match status" value="1"/>
</dbReference>
<keyword evidence="2" id="KW-0238">DNA-binding</keyword>
<evidence type="ECO:0000259" key="4">
    <source>
        <dbReference type="PROSITE" id="PS01124"/>
    </source>
</evidence>
<dbReference type="Pfam" id="PF12833">
    <property type="entry name" value="HTH_18"/>
    <property type="match status" value="1"/>
</dbReference>
<evidence type="ECO:0000313" key="5">
    <source>
        <dbReference type="EMBL" id="RHA74244.1"/>
    </source>
</evidence>
<dbReference type="AlphaFoldDB" id="A0A413SXN0"/>
<dbReference type="GO" id="GO:0003700">
    <property type="term" value="F:DNA-binding transcription factor activity"/>
    <property type="evidence" value="ECO:0007669"/>
    <property type="project" value="InterPro"/>
</dbReference>
<feature type="domain" description="HTH araC/xylS-type" evidence="4">
    <location>
        <begin position="19"/>
        <end position="122"/>
    </location>
</feature>
<dbReference type="SUPFAM" id="SSF46689">
    <property type="entry name" value="Homeodomain-like"/>
    <property type="match status" value="1"/>
</dbReference>
<dbReference type="PANTHER" id="PTHR43280:SF34">
    <property type="entry name" value="ARAC-FAMILY TRANSCRIPTIONAL REGULATOR"/>
    <property type="match status" value="1"/>
</dbReference>
<gene>
    <name evidence="5" type="ORF">DW921_10940</name>
</gene>
<evidence type="ECO:0000256" key="2">
    <source>
        <dbReference type="ARBA" id="ARBA00023125"/>
    </source>
</evidence>
<accession>A0A413SXN0</accession>
<evidence type="ECO:0000256" key="1">
    <source>
        <dbReference type="ARBA" id="ARBA00023015"/>
    </source>
</evidence>
<reference evidence="5 6" key="1">
    <citation type="submission" date="2018-08" db="EMBL/GenBank/DDBJ databases">
        <title>A genome reference for cultivated species of the human gut microbiota.</title>
        <authorList>
            <person name="Zou Y."/>
            <person name="Xue W."/>
            <person name="Luo G."/>
        </authorList>
    </citation>
    <scope>NUCLEOTIDE SEQUENCE [LARGE SCALE GENOMIC DNA]</scope>
    <source>
        <strain evidence="5 6">AM42-38</strain>
    </source>
</reference>
<keyword evidence="1" id="KW-0805">Transcription regulation</keyword>
<dbReference type="InterPro" id="IPR018060">
    <property type="entry name" value="HTH_AraC"/>
</dbReference>
<dbReference type="GO" id="GO:0043565">
    <property type="term" value="F:sequence-specific DNA binding"/>
    <property type="evidence" value="ECO:0007669"/>
    <property type="project" value="InterPro"/>
</dbReference>
<dbReference type="PANTHER" id="PTHR43280">
    <property type="entry name" value="ARAC-FAMILY TRANSCRIPTIONAL REGULATOR"/>
    <property type="match status" value="1"/>
</dbReference>
<dbReference type="Proteomes" id="UP000283855">
    <property type="component" value="Unassembled WGS sequence"/>
</dbReference>
<sequence length="162" mass="19264">MEEKKELKVNPALLQFTYRKLIDYLQRDQNFTLENLNRSTLAKILDSNEKYLCMAVRRYSKEKTLKKLIEGMRMKYAASLLLEYMNYPVDEIARMCGIESRCTFYRAFQRQYHCTPAEYRQQYYPLDEMNEPEETEETGPTDKNLKTEPTLIGMGLSNLKQL</sequence>
<dbReference type="SMART" id="SM00342">
    <property type="entry name" value="HTH_ARAC"/>
    <property type="match status" value="1"/>
</dbReference>